<accession>H2B285</accession>
<keyword evidence="2" id="KW-1185">Reference proteome</keyword>
<dbReference type="InParanoid" id="H2B285"/>
<sequence>MCCQYVLSLPFNKKFVTSNTVLCVSHKLFSENIPLIKVVMERNENNMERMSNIPGTSIPTIKELLKEVQSKKFFEDDDRFTTKMENNLIKWYPSISSHNGTIMAINNTHPYQLKTPTHFKTWFKTKNSSNDNIVILYGNDNESFKLSARLENNSLTPIAEPVTVTEQENIDNLCINNIEDVYKSYYNVPIPPKYVETIRRYQQQTNEIDNNDREETTAVEWFQNCFAFCNFD</sequence>
<dbReference type="Proteomes" id="UP000005220">
    <property type="component" value="Chromosome 12"/>
</dbReference>
<name>H2B285_KAZAF</name>
<dbReference type="GeneID" id="13886943"/>
<dbReference type="EMBL" id="HE650832">
    <property type="protein sequence ID" value="CCF60735.1"/>
    <property type="molecule type" value="Genomic_DNA"/>
</dbReference>
<gene>
    <name evidence="1" type="primary">KAFR0L01260</name>
    <name evidence="1" type="ORF">KAFR_0L01260</name>
</gene>
<protein>
    <submittedName>
        <fullName evidence="1">Uncharacterized protein</fullName>
    </submittedName>
</protein>
<proteinExistence type="predicted"/>
<evidence type="ECO:0000313" key="2">
    <source>
        <dbReference type="Proteomes" id="UP000005220"/>
    </source>
</evidence>
<dbReference type="KEGG" id="kaf:KAFR_0L01260"/>
<dbReference type="HOGENOM" id="CLU_1195029_0_0_1"/>
<dbReference type="eggNOG" id="ENOG502S8JH">
    <property type="taxonomic scope" value="Eukaryota"/>
</dbReference>
<dbReference type="AlphaFoldDB" id="H2B285"/>
<organism evidence="1 2">
    <name type="scientific">Kazachstania africana (strain ATCC 22294 / BCRC 22015 / CBS 2517 / CECT 1963 / NBRC 1671 / NRRL Y-8276)</name>
    <name type="common">Yeast</name>
    <name type="synonym">Kluyveromyces africanus</name>
    <dbReference type="NCBI Taxonomy" id="1071382"/>
    <lineage>
        <taxon>Eukaryota</taxon>
        <taxon>Fungi</taxon>
        <taxon>Dikarya</taxon>
        <taxon>Ascomycota</taxon>
        <taxon>Saccharomycotina</taxon>
        <taxon>Saccharomycetes</taxon>
        <taxon>Saccharomycetales</taxon>
        <taxon>Saccharomycetaceae</taxon>
        <taxon>Kazachstania</taxon>
    </lineage>
</organism>
<evidence type="ECO:0000313" key="1">
    <source>
        <dbReference type="EMBL" id="CCF60735.1"/>
    </source>
</evidence>
<dbReference type="OrthoDB" id="4063397at2759"/>
<dbReference type="RefSeq" id="XP_003959870.1">
    <property type="nucleotide sequence ID" value="XM_003959821.1"/>
</dbReference>
<reference evidence="1 2" key="1">
    <citation type="journal article" date="2011" name="Proc. Natl. Acad. Sci. U.S.A.">
        <title>Evolutionary erosion of yeast sex chromosomes by mating-type switching accidents.</title>
        <authorList>
            <person name="Gordon J.L."/>
            <person name="Armisen D."/>
            <person name="Proux-Wera E."/>
            <person name="Oheigeartaigh S.S."/>
            <person name="Byrne K.P."/>
            <person name="Wolfe K.H."/>
        </authorList>
    </citation>
    <scope>NUCLEOTIDE SEQUENCE [LARGE SCALE GENOMIC DNA]</scope>
    <source>
        <strain evidence="2">ATCC 22294 / BCRC 22015 / CBS 2517 / CECT 1963 / NBRC 1671 / NRRL Y-8276</strain>
    </source>
</reference>
<dbReference type="FunCoup" id="H2B285">
    <property type="interactions" value="60"/>
</dbReference>